<reference evidence="2 3" key="1">
    <citation type="journal article" date="2015" name="Genome Biol. Evol.">
        <title>Comparative Genomics of a Bacterivorous Green Alga Reveals Evolutionary Causalities and Consequences of Phago-Mixotrophic Mode of Nutrition.</title>
        <authorList>
            <person name="Burns J.A."/>
            <person name="Paasch A."/>
            <person name="Narechania A."/>
            <person name="Kim E."/>
        </authorList>
    </citation>
    <scope>NUCLEOTIDE SEQUENCE [LARGE SCALE GENOMIC DNA]</scope>
    <source>
        <strain evidence="2 3">PLY_AMNH</strain>
    </source>
</reference>
<name>A0AAE0FG26_9CHLO</name>
<comment type="caution">
    <text evidence="2">The sequence shown here is derived from an EMBL/GenBank/DDBJ whole genome shotgun (WGS) entry which is preliminary data.</text>
</comment>
<sequence length="256" mass="27998">MNRTWHSEPLQLDCLIDNRKLSAIGNRQDVQIVRRVVTLRSLSESAGWCGAAVSMELTPAGCPLLLLQDASPLLPQHVLALWDLFWSAERLLVWTTEELPPAGKRLMVVQVPRKGKEHLGAGPFVVVASGAEYVRASAAGALETRQHLGMYVPGILGEPVYFDFAQEEFGGYAMELGGVKWMPPIAPAKKKPPATPQAQSRSRQSTIQKVLPLVALKPPVCTLKDLYLRELPTAGKHIGDALELLQDIHSRGSSLC</sequence>
<feature type="region of interest" description="Disordered" evidence="1">
    <location>
        <begin position="185"/>
        <end position="204"/>
    </location>
</feature>
<keyword evidence="3" id="KW-1185">Reference proteome</keyword>
<dbReference type="AlphaFoldDB" id="A0AAE0FG26"/>
<gene>
    <name evidence="2" type="ORF">CYMTET_32283</name>
</gene>
<organism evidence="2 3">
    <name type="scientific">Cymbomonas tetramitiformis</name>
    <dbReference type="NCBI Taxonomy" id="36881"/>
    <lineage>
        <taxon>Eukaryota</taxon>
        <taxon>Viridiplantae</taxon>
        <taxon>Chlorophyta</taxon>
        <taxon>Pyramimonadophyceae</taxon>
        <taxon>Pyramimonadales</taxon>
        <taxon>Pyramimonadaceae</taxon>
        <taxon>Cymbomonas</taxon>
    </lineage>
</organism>
<feature type="non-terminal residue" evidence="2">
    <location>
        <position position="256"/>
    </location>
</feature>
<proteinExistence type="predicted"/>
<evidence type="ECO:0000313" key="3">
    <source>
        <dbReference type="Proteomes" id="UP001190700"/>
    </source>
</evidence>
<evidence type="ECO:0000313" key="2">
    <source>
        <dbReference type="EMBL" id="KAK3258681.1"/>
    </source>
</evidence>
<protein>
    <submittedName>
        <fullName evidence="2">Uncharacterized protein</fullName>
    </submittedName>
</protein>
<evidence type="ECO:0000256" key="1">
    <source>
        <dbReference type="SAM" id="MobiDB-lite"/>
    </source>
</evidence>
<dbReference type="Proteomes" id="UP001190700">
    <property type="component" value="Unassembled WGS sequence"/>
</dbReference>
<dbReference type="EMBL" id="LGRX02019342">
    <property type="protein sequence ID" value="KAK3258681.1"/>
    <property type="molecule type" value="Genomic_DNA"/>
</dbReference>
<accession>A0AAE0FG26</accession>